<feature type="compositionally biased region" description="Pro residues" evidence="1">
    <location>
        <begin position="639"/>
        <end position="649"/>
    </location>
</feature>
<feature type="compositionally biased region" description="Polar residues" evidence="1">
    <location>
        <begin position="702"/>
        <end position="718"/>
    </location>
</feature>
<feature type="region of interest" description="Disordered" evidence="1">
    <location>
        <begin position="267"/>
        <end position="366"/>
    </location>
</feature>
<dbReference type="Pfam" id="PF13805">
    <property type="entry name" value="Pil1"/>
    <property type="match status" value="1"/>
</dbReference>
<dbReference type="InterPro" id="IPR027267">
    <property type="entry name" value="AH/BAR_dom_sf"/>
</dbReference>
<sequence length="832" mass="89243">MFRSAATRLAHNSTLPSLQITGNKDLKPLQDLISAEKNVLASLQRLNVDLNRASEALRIWGSGEGDDIADVLNASSVLLGQYSSSLLTYATHEQVIRDHMKAVRTREEALDELKRRRKAVGTKADTAEKKLHKMSSEHKNLPGQTDLLNRLRDEMRSLDGEIMNEEANLGDFKRESSREWMSLKFSGLEEMSGKGQITGDVGRQVIQEIPLHRTQPGLPRSMYSGQLRVSELLSQAQQRISEVQYNAPSHGEGQPYVGTASAPARQFSYSGERPSSSYMQTLPQPQSPTADERHFDPSRGAVDDFGVNLHSNSGFGPVDSNVQGGRFATFPVRPPGSGSNFSAAQSQPQDTPLTLYQPPGEDPESFSNSVAAALHYADQPPTPAQADRTPTCAPPPRQSLGAEPAPAYEGHGATPSGYTAPSPPAAALGNPWGQDATGSRSPPEDDHPGLAYNEKDDESNRISRHVTFSGAASNTPYGDSFQATQEAYDHDATPPATQQSGPSSAEERQRMNAAAAREVGREMERYPYSPPRFPEPEPHPDYNTPHLQLTPKQGADGYPRPPPSPLEPPYRPFVDGTTSSHITGDVAPSADLPSPYDVNARDGEVRRDSYDDAPTPQSPVSYAPSPLSSSANNNNYAPPHLPPLPPHPGSPIVGNSPHGNPVNNNDYAPPYPPPQPPTPGSPLGGNTPYGTPLESPRIFPMTKSTSSLTAPPTGTRTISAAAFRRPQARHTSFGNSDAVPGSPSTGPGRRLPTSPLDGRERNSSIGSFPAPPPNEPQDYIGAYPGNPTAESPGSPRLSDYGALGNVRVTNTSASSPGYGEGRFATDLDQPRQ</sequence>
<feature type="compositionally biased region" description="Polar residues" evidence="1">
    <location>
        <begin position="470"/>
        <end position="485"/>
    </location>
</feature>
<feature type="compositionally biased region" description="Basic and acidic residues" evidence="1">
    <location>
        <begin position="599"/>
        <end position="610"/>
    </location>
</feature>
<feature type="region of interest" description="Disordered" evidence="1">
    <location>
        <begin position="120"/>
        <end position="143"/>
    </location>
</feature>
<dbReference type="AlphaFoldDB" id="A0A5C3QZD4"/>
<organism evidence="2 3">
    <name type="scientific">Pterulicium gracile</name>
    <dbReference type="NCBI Taxonomy" id="1884261"/>
    <lineage>
        <taxon>Eukaryota</taxon>
        <taxon>Fungi</taxon>
        <taxon>Dikarya</taxon>
        <taxon>Basidiomycota</taxon>
        <taxon>Agaricomycotina</taxon>
        <taxon>Agaricomycetes</taxon>
        <taxon>Agaricomycetidae</taxon>
        <taxon>Agaricales</taxon>
        <taxon>Pleurotineae</taxon>
        <taxon>Pterulaceae</taxon>
        <taxon>Pterulicium</taxon>
    </lineage>
</organism>
<dbReference type="GO" id="GO:0006897">
    <property type="term" value="P:endocytosis"/>
    <property type="evidence" value="ECO:0007669"/>
    <property type="project" value="TreeGrafter"/>
</dbReference>
<feature type="compositionally biased region" description="Basic and acidic residues" evidence="1">
    <location>
        <begin position="823"/>
        <end position="832"/>
    </location>
</feature>
<dbReference type="InterPro" id="IPR028245">
    <property type="entry name" value="PIL1/LSP1"/>
</dbReference>
<dbReference type="GO" id="GO:0005886">
    <property type="term" value="C:plasma membrane"/>
    <property type="evidence" value="ECO:0007669"/>
    <property type="project" value="TreeGrafter"/>
</dbReference>
<evidence type="ECO:0000256" key="1">
    <source>
        <dbReference type="SAM" id="MobiDB-lite"/>
    </source>
</evidence>
<dbReference type="STRING" id="1884261.A0A5C3QZD4"/>
<protein>
    <recommendedName>
        <fullName evidence="4">Eisosome component PIL1-domain-containing protein</fullName>
    </recommendedName>
</protein>
<dbReference type="Proteomes" id="UP000305067">
    <property type="component" value="Unassembled WGS sequence"/>
</dbReference>
<dbReference type="GO" id="GO:0070941">
    <property type="term" value="P:eisosome assembly"/>
    <property type="evidence" value="ECO:0007669"/>
    <property type="project" value="TreeGrafter"/>
</dbReference>
<evidence type="ECO:0008006" key="4">
    <source>
        <dbReference type="Google" id="ProtNLM"/>
    </source>
</evidence>
<dbReference type="PANTHER" id="PTHR31962:SF6">
    <property type="entry name" value="EISOSOME COMPONENT PIL1-DOMAIN-CONTAINING PROTEIN"/>
    <property type="match status" value="1"/>
</dbReference>
<gene>
    <name evidence="2" type="ORF">BDV98DRAFT_652385</name>
</gene>
<name>A0A5C3QZD4_9AGAR</name>
<keyword evidence="3" id="KW-1185">Reference proteome</keyword>
<evidence type="ECO:0000313" key="3">
    <source>
        <dbReference type="Proteomes" id="UP000305067"/>
    </source>
</evidence>
<feature type="compositionally biased region" description="Polar residues" evidence="1">
    <location>
        <begin position="337"/>
        <end position="354"/>
    </location>
</feature>
<dbReference type="OrthoDB" id="5599269at2759"/>
<accession>A0A5C3QZD4</accession>
<dbReference type="PANTHER" id="PTHR31962">
    <property type="entry name" value="SPHINGOLIPID LONG CHAIN BASE-RESPONSIVE PROTEIN PIL1"/>
    <property type="match status" value="1"/>
</dbReference>
<dbReference type="EMBL" id="ML178814">
    <property type="protein sequence ID" value="TFL07383.1"/>
    <property type="molecule type" value="Genomic_DNA"/>
</dbReference>
<evidence type="ECO:0000313" key="2">
    <source>
        <dbReference type="EMBL" id="TFL07383.1"/>
    </source>
</evidence>
<dbReference type="Gene3D" id="1.20.1270.60">
    <property type="entry name" value="Arfaptin homology (AH) domain/BAR domain"/>
    <property type="match status" value="1"/>
</dbReference>
<feature type="compositionally biased region" description="Basic and acidic residues" evidence="1">
    <location>
        <begin position="125"/>
        <end position="140"/>
    </location>
</feature>
<feature type="compositionally biased region" description="Polar residues" evidence="1">
    <location>
        <begin position="267"/>
        <end position="289"/>
    </location>
</feature>
<proteinExistence type="predicted"/>
<reference evidence="2 3" key="1">
    <citation type="journal article" date="2019" name="Nat. Ecol. Evol.">
        <title>Megaphylogeny resolves global patterns of mushroom evolution.</title>
        <authorList>
            <person name="Varga T."/>
            <person name="Krizsan K."/>
            <person name="Foldi C."/>
            <person name="Dima B."/>
            <person name="Sanchez-Garcia M."/>
            <person name="Sanchez-Ramirez S."/>
            <person name="Szollosi G.J."/>
            <person name="Szarkandi J.G."/>
            <person name="Papp V."/>
            <person name="Albert L."/>
            <person name="Andreopoulos W."/>
            <person name="Angelini C."/>
            <person name="Antonin V."/>
            <person name="Barry K.W."/>
            <person name="Bougher N.L."/>
            <person name="Buchanan P."/>
            <person name="Buyck B."/>
            <person name="Bense V."/>
            <person name="Catcheside P."/>
            <person name="Chovatia M."/>
            <person name="Cooper J."/>
            <person name="Damon W."/>
            <person name="Desjardin D."/>
            <person name="Finy P."/>
            <person name="Geml J."/>
            <person name="Haridas S."/>
            <person name="Hughes K."/>
            <person name="Justo A."/>
            <person name="Karasinski D."/>
            <person name="Kautmanova I."/>
            <person name="Kiss B."/>
            <person name="Kocsube S."/>
            <person name="Kotiranta H."/>
            <person name="LaButti K.M."/>
            <person name="Lechner B.E."/>
            <person name="Liimatainen K."/>
            <person name="Lipzen A."/>
            <person name="Lukacs Z."/>
            <person name="Mihaltcheva S."/>
            <person name="Morgado L.N."/>
            <person name="Niskanen T."/>
            <person name="Noordeloos M.E."/>
            <person name="Ohm R.A."/>
            <person name="Ortiz-Santana B."/>
            <person name="Ovrebo C."/>
            <person name="Racz N."/>
            <person name="Riley R."/>
            <person name="Savchenko A."/>
            <person name="Shiryaev A."/>
            <person name="Soop K."/>
            <person name="Spirin V."/>
            <person name="Szebenyi C."/>
            <person name="Tomsovsky M."/>
            <person name="Tulloss R.E."/>
            <person name="Uehling J."/>
            <person name="Grigoriev I.V."/>
            <person name="Vagvolgyi C."/>
            <person name="Papp T."/>
            <person name="Martin F.M."/>
            <person name="Miettinen O."/>
            <person name="Hibbett D.S."/>
            <person name="Nagy L.G."/>
        </authorList>
    </citation>
    <scope>NUCLEOTIDE SEQUENCE [LARGE SCALE GENOMIC DNA]</scope>
    <source>
        <strain evidence="2 3">CBS 309.79</strain>
    </source>
</reference>
<dbReference type="GO" id="GO:0008289">
    <property type="term" value="F:lipid binding"/>
    <property type="evidence" value="ECO:0007669"/>
    <property type="project" value="TreeGrafter"/>
</dbReference>
<feature type="compositionally biased region" description="Pro residues" evidence="1">
    <location>
        <begin position="559"/>
        <end position="571"/>
    </location>
</feature>
<feature type="region of interest" description="Disordered" evidence="1">
    <location>
        <begin position="379"/>
        <end position="832"/>
    </location>
</feature>
<dbReference type="GO" id="GO:0036286">
    <property type="term" value="C:eisosome filament"/>
    <property type="evidence" value="ECO:0007669"/>
    <property type="project" value="TreeGrafter"/>
</dbReference>
<feature type="compositionally biased region" description="Pro residues" evidence="1">
    <location>
        <begin position="669"/>
        <end position="680"/>
    </location>
</feature>
<feature type="compositionally biased region" description="Low complexity" evidence="1">
    <location>
        <begin position="618"/>
        <end position="638"/>
    </location>
</feature>